<sequence>MHTSIRLTFISLQMHTILDEIIFGGQVLETSSTEVIKAVEEISKLESASNAITLVSKSVSSWRSR</sequence>
<dbReference type="Proteomes" id="UP001163603">
    <property type="component" value="Chromosome 5"/>
</dbReference>
<evidence type="ECO:0000313" key="2">
    <source>
        <dbReference type="Proteomes" id="UP001163603"/>
    </source>
</evidence>
<name>A0ACC0YRA4_9ROSI</name>
<gene>
    <name evidence="1" type="ORF">Pint_28284</name>
</gene>
<dbReference type="EMBL" id="CM047740">
    <property type="protein sequence ID" value="KAJ0039959.1"/>
    <property type="molecule type" value="Genomic_DNA"/>
</dbReference>
<evidence type="ECO:0000313" key="1">
    <source>
        <dbReference type="EMBL" id="KAJ0039959.1"/>
    </source>
</evidence>
<protein>
    <submittedName>
        <fullName evidence="1">Uncharacterized protein</fullName>
    </submittedName>
</protein>
<keyword evidence="2" id="KW-1185">Reference proteome</keyword>
<accession>A0ACC0YRA4</accession>
<proteinExistence type="predicted"/>
<reference evidence="2" key="1">
    <citation type="journal article" date="2023" name="G3 (Bethesda)">
        <title>Genome assembly and association tests identify interacting loci associated with vigor, precocity, and sex in interspecific pistachio rootstocks.</title>
        <authorList>
            <person name="Palmer W."/>
            <person name="Jacygrad E."/>
            <person name="Sagayaradj S."/>
            <person name="Cavanaugh K."/>
            <person name="Han R."/>
            <person name="Bertier L."/>
            <person name="Beede B."/>
            <person name="Kafkas S."/>
            <person name="Golino D."/>
            <person name="Preece J."/>
            <person name="Michelmore R."/>
        </authorList>
    </citation>
    <scope>NUCLEOTIDE SEQUENCE [LARGE SCALE GENOMIC DNA]</scope>
</reference>
<comment type="caution">
    <text evidence="1">The sequence shown here is derived from an EMBL/GenBank/DDBJ whole genome shotgun (WGS) entry which is preliminary data.</text>
</comment>
<organism evidence="1 2">
    <name type="scientific">Pistacia integerrima</name>
    <dbReference type="NCBI Taxonomy" id="434235"/>
    <lineage>
        <taxon>Eukaryota</taxon>
        <taxon>Viridiplantae</taxon>
        <taxon>Streptophyta</taxon>
        <taxon>Embryophyta</taxon>
        <taxon>Tracheophyta</taxon>
        <taxon>Spermatophyta</taxon>
        <taxon>Magnoliopsida</taxon>
        <taxon>eudicotyledons</taxon>
        <taxon>Gunneridae</taxon>
        <taxon>Pentapetalae</taxon>
        <taxon>rosids</taxon>
        <taxon>malvids</taxon>
        <taxon>Sapindales</taxon>
        <taxon>Anacardiaceae</taxon>
        <taxon>Pistacia</taxon>
    </lineage>
</organism>